<accession>D9PH90</accession>
<gene>
    <name evidence="1" type="ORF">LDC_0890</name>
</gene>
<dbReference type="EMBL" id="ADZX01000357">
    <property type="protein sequence ID" value="EFK97071.1"/>
    <property type="molecule type" value="Genomic_DNA"/>
</dbReference>
<keyword evidence="1" id="KW-0808">Transferase</keyword>
<protein>
    <submittedName>
        <fullName evidence="1">Methyltransferase</fullName>
    </submittedName>
</protein>
<sequence>MHPGNDTRLDYNAIMELVEPNSKVLDLGCGDGELLHLLIEKKACRGAGIEINEQAVYKCIAKGLTISHEDINYALSSYPDKSFDYVIMNESLQQILDPEKSVLEALRVGKMVIVGVPNFCHFSSRLQIFFLGQVPVTKELPYQWYETPNLRFFSLKDFKSFCRKKNIRILKLKPLGFKCPITMLPNLFAHSGIFLLEK</sequence>
<dbReference type="InterPro" id="IPR029063">
    <property type="entry name" value="SAM-dependent_MTases_sf"/>
</dbReference>
<reference evidence="1" key="1">
    <citation type="submission" date="2010-07" db="EMBL/GenBank/DDBJ databases">
        <authorList>
            <consortium name="CONSOLIDER consortium CSD2007-00005"/>
            <person name="Guazzaroni M.-E."/>
            <person name="Richter M."/>
            <person name="Garcia-Salamanca A."/>
            <person name="Yarza P."/>
            <person name="Ferrer M."/>
        </authorList>
    </citation>
    <scope>NUCLEOTIDE SEQUENCE</scope>
</reference>
<dbReference type="SUPFAM" id="SSF53335">
    <property type="entry name" value="S-adenosyl-L-methionine-dependent methyltransferases"/>
    <property type="match status" value="1"/>
</dbReference>
<keyword evidence="1" id="KW-0489">Methyltransferase</keyword>
<dbReference type="NCBIfam" id="TIGR02081">
    <property type="entry name" value="metW"/>
    <property type="match status" value="1"/>
</dbReference>
<dbReference type="CDD" id="cd02440">
    <property type="entry name" value="AdoMet_MTases"/>
    <property type="match status" value="1"/>
</dbReference>
<comment type="caution">
    <text evidence="1">The sequence shown here is derived from an EMBL/GenBank/DDBJ whole genome shotgun (WGS) entry which is preliminary data.</text>
</comment>
<evidence type="ECO:0000313" key="1">
    <source>
        <dbReference type="EMBL" id="EFK97071.1"/>
    </source>
</evidence>
<dbReference type="Pfam" id="PF07021">
    <property type="entry name" value="MetW"/>
    <property type="match status" value="1"/>
</dbReference>
<dbReference type="Gene3D" id="3.40.50.150">
    <property type="entry name" value="Vaccinia Virus protein VP39"/>
    <property type="match status" value="1"/>
</dbReference>
<dbReference type="GO" id="GO:0032259">
    <property type="term" value="P:methylation"/>
    <property type="evidence" value="ECO:0007669"/>
    <property type="project" value="UniProtKB-KW"/>
</dbReference>
<name>D9PH90_9ZZZZ</name>
<dbReference type="GO" id="GO:0008168">
    <property type="term" value="F:methyltransferase activity"/>
    <property type="evidence" value="ECO:0007669"/>
    <property type="project" value="UniProtKB-KW"/>
</dbReference>
<organism evidence="1">
    <name type="scientific">sediment metagenome</name>
    <dbReference type="NCBI Taxonomy" id="749907"/>
    <lineage>
        <taxon>unclassified sequences</taxon>
        <taxon>metagenomes</taxon>
        <taxon>ecological metagenomes</taxon>
    </lineage>
</organism>
<proteinExistence type="predicted"/>
<reference evidence="1" key="2">
    <citation type="journal article" date="2011" name="Microb. Ecol.">
        <title>Taxonomic and Functional Metagenomic Profiling of the Microbial Community in the Anoxic Sediment of a Sub-saline Shallow Lake (Laguna de Carrizo, Central Spain).</title>
        <authorList>
            <person name="Ferrer M."/>
            <person name="Guazzaroni M.E."/>
            <person name="Richter M."/>
            <person name="Garcia-Salamanca A."/>
            <person name="Yarza P."/>
            <person name="Suarez-Suarez A."/>
            <person name="Solano J."/>
            <person name="Alcaide M."/>
            <person name="van Dillewijn P."/>
            <person name="Molina-Henares M.A."/>
            <person name="Lopez-Cortes N."/>
            <person name="Al-Ramahi Y."/>
            <person name="Guerrero C."/>
            <person name="Acosta A."/>
            <person name="de Eugenio L.I."/>
            <person name="Martinez V."/>
            <person name="Marques S."/>
            <person name="Rojo F."/>
            <person name="Santero E."/>
            <person name="Genilloud O."/>
            <person name="Perez-Perez J."/>
            <person name="Rossello-Mora R."/>
            <person name="Ramos J.L."/>
        </authorList>
    </citation>
    <scope>NUCLEOTIDE SEQUENCE</scope>
</reference>
<dbReference type="AlphaFoldDB" id="D9PH90"/>
<dbReference type="InterPro" id="IPR010743">
    <property type="entry name" value="Methionine_synth_MetW"/>
</dbReference>
<dbReference type="PANTHER" id="PTHR43861">
    <property type="entry name" value="TRANS-ACONITATE 2-METHYLTRANSFERASE-RELATED"/>
    <property type="match status" value="1"/>
</dbReference>